<evidence type="ECO:0000313" key="2">
    <source>
        <dbReference type="EMBL" id="ATN89542.1"/>
    </source>
</evidence>
<keyword evidence="3" id="KW-1185">Reference proteome</keyword>
<dbReference type="SUPFAM" id="SSF53474">
    <property type="entry name" value="alpha/beta-Hydrolases"/>
    <property type="match status" value="1"/>
</dbReference>
<protein>
    <submittedName>
        <fullName evidence="2">Lysin B</fullName>
    </submittedName>
</protein>
<name>A0A2D1GCW9_9CAUD</name>
<feature type="region of interest" description="Disordered" evidence="1">
    <location>
        <begin position="9"/>
        <end position="31"/>
    </location>
</feature>
<dbReference type="Gene3D" id="3.40.50.1820">
    <property type="entry name" value="alpha/beta hydrolase"/>
    <property type="match status" value="1"/>
</dbReference>
<proteinExistence type="predicted"/>
<evidence type="ECO:0000313" key="3">
    <source>
        <dbReference type="Proteomes" id="UP000229692"/>
    </source>
</evidence>
<dbReference type="EMBL" id="MF919510">
    <property type="protein sequence ID" value="ATN89542.1"/>
    <property type="molecule type" value="Genomic_DNA"/>
</dbReference>
<gene>
    <name evidence="2" type="ORF">SEA_KABLUNA_21</name>
</gene>
<dbReference type="Proteomes" id="UP000229692">
    <property type="component" value="Segment"/>
</dbReference>
<accession>A0A2D1GCW9</accession>
<evidence type="ECO:0000256" key="1">
    <source>
        <dbReference type="SAM" id="MobiDB-lite"/>
    </source>
</evidence>
<organism evidence="2 3">
    <name type="scientific">Gordonia phage Kabluna</name>
    <dbReference type="NCBI Taxonomy" id="2041511"/>
    <lineage>
        <taxon>Viruses</taxon>
        <taxon>Duplodnaviria</taxon>
        <taxon>Heunggongvirae</taxon>
        <taxon>Uroviricota</taxon>
        <taxon>Caudoviricetes</taxon>
        <taxon>Zierdtviridae</taxon>
        <taxon>Emilbogenvirinae</taxon>
        <taxon>Kablunavirus</taxon>
        <taxon>Kablunavirus kabluna</taxon>
    </lineage>
</organism>
<reference evidence="2 3" key="1">
    <citation type="submission" date="2017-09" db="EMBL/GenBank/DDBJ databases">
        <authorList>
            <person name="Pope W.H."/>
            <person name="Garlena R.A."/>
            <person name="Russell D.A."/>
            <person name="Jacobs-Sera D."/>
            <person name="Hatfull G.F."/>
        </authorList>
    </citation>
    <scope>NUCLEOTIDE SEQUENCE [LARGE SCALE GENOMIC DNA]</scope>
</reference>
<sequence length="263" mass="27924">MTEVLIRTLRGTGEPLQQPNGSLGAQPGWPPSSGNGVFNPLNMSDEIVREVATLGVRHVPIPYPASIAPAGGTKMFHQSYAEGYRAMEIAGADPRPTIYFGYSLGAIIAGDAAAAGDLPNCIGLILISDPLRHPDQIVPECGVGKHLYGCAGKRFIAINAPVYSYSVRDDTISALAADNGFRLFSDIVTGYRQPWKVGYANLGAIGDAAAKYLGTPPTEIFGRKTPAKPSRHVVYSSEKMPLMPMTYTAHAAGKAMEIAANHI</sequence>
<dbReference type="InterPro" id="IPR029058">
    <property type="entry name" value="AB_hydrolase_fold"/>
</dbReference>